<name>A0A2A8PS17_BACCE</name>
<reference evidence="2 3" key="1">
    <citation type="submission" date="2017-09" db="EMBL/GenBank/DDBJ databases">
        <title>Large-scale bioinformatics analysis of Bacillus genomes uncovers conserved roles of natural products in bacterial physiology.</title>
        <authorList>
            <consortium name="Agbiome Team Llc"/>
            <person name="Bleich R.M."/>
            <person name="Grubbs K.J."/>
            <person name="Santa Maria K.C."/>
            <person name="Allen S.E."/>
            <person name="Farag S."/>
            <person name="Shank E.A."/>
            <person name="Bowers A."/>
        </authorList>
    </citation>
    <scope>NUCLEOTIDE SEQUENCE [LARGE SCALE GENOMIC DNA]</scope>
    <source>
        <strain evidence="2 3">AFS010695</strain>
    </source>
</reference>
<gene>
    <name evidence="2" type="ORF">CN425_20950</name>
</gene>
<dbReference type="EMBL" id="NTWE01000040">
    <property type="protein sequence ID" value="PEV98438.1"/>
    <property type="molecule type" value="Genomic_DNA"/>
</dbReference>
<keyword evidence="2" id="KW-0489">Methyltransferase</keyword>
<dbReference type="Gene3D" id="3.40.50.150">
    <property type="entry name" value="Vaccinia Virus protein VP39"/>
    <property type="match status" value="1"/>
</dbReference>
<proteinExistence type="predicted"/>
<feature type="domain" description="Methyltransferase FkbM" evidence="1">
    <location>
        <begin position="55"/>
        <end position="194"/>
    </location>
</feature>
<organism evidence="2 3">
    <name type="scientific">Bacillus cereus</name>
    <dbReference type="NCBI Taxonomy" id="1396"/>
    <lineage>
        <taxon>Bacteria</taxon>
        <taxon>Bacillati</taxon>
        <taxon>Bacillota</taxon>
        <taxon>Bacilli</taxon>
        <taxon>Bacillales</taxon>
        <taxon>Bacillaceae</taxon>
        <taxon>Bacillus</taxon>
        <taxon>Bacillus cereus group</taxon>
    </lineage>
</organism>
<dbReference type="NCBIfam" id="TIGR01444">
    <property type="entry name" value="fkbM_fam"/>
    <property type="match status" value="1"/>
</dbReference>
<dbReference type="PANTHER" id="PTHR34203">
    <property type="entry name" value="METHYLTRANSFERASE, FKBM FAMILY PROTEIN"/>
    <property type="match status" value="1"/>
</dbReference>
<dbReference type="GO" id="GO:0008168">
    <property type="term" value="F:methyltransferase activity"/>
    <property type="evidence" value="ECO:0007669"/>
    <property type="project" value="UniProtKB-KW"/>
</dbReference>
<dbReference type="OrthoDB" id="5329963at2"/>
<dbReference type="InterPro" id="IPR029063">
    <property type="entry name" value="SAM-dependent_MTases_sf"/>
</dbReference>
<accession>A0A2A8PS17</accession>
<dbReference type="GO" id="GO:0032259">
    <property type="term" value="P:methylation"/>
    <property type="evidence" value="ECO:0007669"/>
    <property type="project" value="UniProtKB-KW"/>
</dbReference>
<sequence length="260" mass="29808">MTNGIIPISKRKIKFDVIANQHTSTVWNLINNNGWEECTFNIMDRFLNENHSYLDIGAWIGPTVLYGANLAKHVYAIEPDPVAFGELHKNLTLNPQISSKVTPINAALSEKTGTTNLYIRSAYGDSTPSLIPTLSDNSCTVNCITIQDIIHTHNIKDLNFIKIDVEGSEYSLIPSMKQFLELEQPTLYLSIHPPFLKENLRRKYASDDELSHHNNKINRNLIESLQMYKYLYDAHGNLVNEDTLLNEVHFREFLFTNELW</sequence>
<dbReference type="InterPro" id="IPR052514">
    <property type="entry name" value="SAM-dependent_MTase"/>
</dbReference>
<dbReference type="Pfam" id="PF05050">
    <property type="entry name" value="Methyltransf_21"/>
    <property type="match status" value="1"/>
</dbReference>
<dbReference type="AlphaFoldDB" id="A0A2A8PS17"/>
<keyword evidence="2" id="KW-0808">Transferase</keyword>
<evidence type="ECO:0000259" key="1">
    <source>
        <dbReference type="Pfam" id="PF05050"/>
    </source>
</evidence>
<dbReference type="SUPFAM" id="SSF53335">
    <property type="entry name" value="S-adenosyl-L-methionine-dependent methyltransferases"/>
    <property type="match status" value="1"/>
</dbReference>
<dbReference type="PANTHER" id="PTHR34203:SF15">
    <property type="entry name" value="SLL1173 PROTEIN"/>
    <property type="match status" value="1"/>
</dbReference>
<dbReference type="Proteomes" id="UP000220635">
    <property type="component" value="Unassembled WGS sequence"/>
</dbReference>
<evidence type="ECO:0000313" key="2">
    <source>
        <dbReference type="EMBL" id="PEV98438.1"/>
    </source>
</evidence>
<protein>
    <submittedName>
        <fullName evidence="2">Methyltransferase FkbM</fullName>
    </submittedName>
</protein>
<evidence type="ECO:0000313" key="3">
    <source>
        <dbReference type="Proteomes" id="UP000220635"/>
    </source>
</evidence>
<dbReference type="RefSeq" id="WP_098381109.1">
    <property type="nucleotide sequence ID" value="NZ_NTWE01000040.1"/>
</dbReference>
<comment type="caution">
    <text evidence="2">The sequence shown here is derived from an EMBL/GenBank/DDBJ whole genome shotgun (WGS) entry which is preliminary data.</text>
</comment>
<dbReference type="InterPro" id="IPR006342">
    <property type="entry name" value="FkbM_mtfrase"/>
</dbReference>